<dbReference type="RefSeq" id="WP_053190384.1">
    <property type="nucleotide sequence ID" value="NZ_KQ949000.1"/>
</dbReference>
<dbReference type="InterPro" id="IPR002346">
    <property type="entry name" value="Mopterin_DH_FAD-bd"/>
</dbReference>
<feature type="domain" description="FAD-binding PCMH-type" evidence="2">
    <location>
        <begin position="1"/>
        <end position="222"/>
    </location>
</feature>
<dbReference type="AlphaFoldDB" id="A0A0L8LWS6"/>
<evidence type="ECO:0000259" key="2">
    <source>
        <dbReference type="PROSITE" id="PS51387"/>
    </source>
</evidence>
<name>A0A0L8LWS6_9ACTN</name>
<organism evidence="3 4">
    <name type="scientific">Streptomyces resistomycificus</name>
    <dbReference type="NCBI Taxonomy" id="67356"/>
    <lineage>
        <taxon>Bacteria</taxon>
        <taxon>Bacillati</taxon>
        <taxon>Actinomycetota</taxon>
        <taxon>Actinomycetes</taxon>
        <taxon>Kitasatosporales</taxon>
        <taxon>Streptomycetaceae</taxon>
        <taxon>Streptomyces</taxon>
        <taxon>Streptomyces aurantiacus group</taxon>
    </lineage>
</organism>
<comment type="caution">
    <text evidence="3">The sequence shown here is derived from an EMBL/GenBank/DDBJ whole genome shotgun (WGS) entry which is preliminary data.</text>
</comment>
<dbReference type="PATRIC" id="fig|67356.5.peg.1172"/>
<dbReference type="PROSITE" id="PS51387">
    <property type="entry name" value="FAD_PCMH"/>
    <property type="match status" value="1"/>
</dbReference>
<dbReference type="PANTHER" id="PTHR42659">
    <property type="entry name" value="XANTHINE DEHYDROGENASE SUBUNIT C-RELATED"/>
    <property type="match status" value="1"/>
</dbReference>
<dbReference type="InterPro" id="IPR016166">
    <property type="entry name" value="FAD-bd_PCMH"/>
</dbReference>
<dbReference type="InterPro" id="IPR051312">
    <property type="entry name" value="Diverse_Substr_Oxidored"/>
</dbReference>
<dbReference type="eggNOG" id="COG1319">
    <property type="taxonomic scope" value="Bacteria"/>
</dbReference>
<dbReference type="InterPro" id="IPR016167">
    <property type="entry name" value="FAD-bd_PCMH_sub1"/>
</dbReference>
<protein>
    <submittedName>
        <fullName evidence="3">Molybdopterin dehydrogenase</fullName>
    </submittedName>
</protein>
<dbReference type="InterPro" id="IPR036318">
    <property type="entry name" value="FAD-bd_PCMH-like_sf"/>
</dbReference>
<proteinExistence type="predicted"/>
<dbReference type="InterPro" id="IPR036683">
    <property type="entry name" value="CO_DH_flav_C_dom_sf"/>
</dbReference>
<dbReference type="InterPro" id="IPR005107">
    <property type="entry name" value="CO_DH_flav_C"/>
</dbReference>
<dbReference type="EMBL" id="LGUS01000024">
    <property type="protein sequence ID" value="KOG42535.1"/>
    <property type="molecule type" value="Genomic_DNA"/>
</dbReference>
<dbReference type="SMART" id="SM01092">
    <property type="entry name" value="CO_deh_flav_C"/>
    <property type="match status" value="1"/>
</dbReference>
<dbReference type="SUPFAM" id="SSF55447">
    <property type="entry name" value="CO dehydrogenase flavoprotein C-terminal domain-like"/>
    <property type="match status" value="1"/>
</dbReference>
<sequence>MKTFDYVRAASVEEAAEAYAARPGARYLGGGTNLVDLMKLGVERPAALVDLTRLPLDAVEELPDGSLRVGAMVRNSDLAALPAVRDRWPALSQAVLAGASGQLRNAATTGGNLLQRTRCPYFQDVTKPCNKREPGSGCGAREGVHRDHAVLGHSAQCVATHPSDMAVALAALDARVELYGVEGTREVAAADFHRLPGDRPDLDTEIRPGEIVTGVVLPASTAGRPSAYRKARDRASYAFALASVAAVVRVESGVVAQAGIAFGALAHRPWRARRAEGALVGAAPTDDAFEHAVDLELAAAEPLRDNAYKVPLARALALDVLTRLTASART</sequence>
<dbReference type="PANTHER" id="PTHR42659:SF1">
    <property type="entry name" value="OXIDOREDUCTASE"/>
    <property type="match status" value="1"/>
</dbReference>
<dbReference type="GO" id="GO:0071949">
    <property type="term" value="F:FAD binding"/>
    <property type="evidence" value="ECO:0007669"/>
    <property type="project" value="InterPro"/>
</dbReference>
<dbReference type="GO" id="GO:0016491">
    <property type="term" value="F:oxidoreductase activity"/>
    <property type="evidence" value="ECO:0007669"/>
    <property type="project" value="UniProtKB-KW"/>
</dbReference>
<evidence type="ECO:0000313" key="4">
    <source>
        <dbReference type="Proteomes" id="UP000037251"/>
    </source>
</evidence>
<dbReference type="OrthoDB" id="9814706at2"/>
<dbReference type="Gene3D" id="3.30.465.10">
    <property type="match status" value="2"/>
</dbReference>
<reference evidence="4" key="1">
    <citation type="submission" date="2015-07" db="EMBL/GenBank/DDBJ databases">
        <authorList>
            <person name="Ju K.-S."/>
            <person name="Doroghazi J.R."/>
            <person name="Metcalf W.W."/>
        </authorList>
    </citation>
    <scope>NUCLEOTIDE SEQUENCE [LARGE SCALE GENOMIC DNA]</scope>
    <source>
        <strain evidence="4">NRRL 2290</strain>
    </source>
</reference>
<dbReference type="Gene3D" id="3.30.43.10">
    <property type="entry name" value="Uridine Diphospho-n-acetylenolpyruvylglucosamine Reductase, domain 2"/>
    <property type="match status" value="1"/>
</dbReference>
<dbReference type="STRING" id="67356.AQJ84_32440"/>
<evidence type="ECO:0000313" key="3">
    <source>
        <dbReference type="EMBL" id="KOG42535.1"/>
    </source>
</evidence>
<dbReference type="Pfam" id="PF03450">
    <property type="entry name" value="CO_deh_flav_C"/>
    <property type="match status" value="1"/>
</dbReference>
<keyword evidence="4" id="KW-1185">Reference proteome</keyword>
<dbReference type="SUPFAM" id="SSF56176">
    <property type="entry name" value="FAD-binding/transporter-associated domain-like"/>
    <property type="match status" value="1"/>
</dbReference>
<dbReference type="InterPro" id="IPR016169">
    <property type="entry name" value="FAD-bd_PCMH_sub2"/>
</dbReference>
<dbReference type="Gene3D" id="3.30.390.50">
    <property type="entry name" value="CO dehydrogenase flavoprotein, C-terminal domain"/>
    <property type="match status" value="1"/>
</dbReference>
<gene>
    <name evidence="3" type="ORF">ADK37_05335</name>
</gene>
<accession>A0A0L8LWS6</accession>
<dbReference type="Pfam" id="PF00941">
    <property type="entry name" value="FAD_binding_5"/>
    <property type="match status" value="1"/>
</dbReference>
<keyword evidence="1" id="KW-0560">Oxidoreductase</keyword>
<dbReference type="Proteomes" id="UP000037251">
    <property type="component" value="Unassembled WGS sequence"/>
</dbReference>
<evidence type="ECO:0000256" key="1">
    <source>
        <dbReference type="ARBA" id="ARBA00023002"/>
    </source>
</evidence>